<dbReference type="EMBL" id="BOOZ01000001">
    <property type="protein sequence ID" value="GIJ06833.1"/>
    <property type="molecule type" value="Genomic_DNA"/>
</dbReference>
<sequence>MELRRSRGPLVLGLFFFVAGVFLLGCFELTEIGWIIGLLALLIGGGIVLAERRPFRFQIGPNGLAVRVAGLNRAVPWAEIDAIILDQDVPTINVKKPPYSGLLLVPAAGSTIDGPFDGQSPLDGRPALVLLDLADVKQSLDEVAAALARFAGSRFIDVRHQRRARFESLDFAVGPGGYDPARVDELIRQGRDGLLIDELLPRWAARARFEQARAELPTGELGYDRTAVDAVLDELAVLIARWPDLDDRRHQGDPPDQRGQGAPSD</sequence>
<reference evidence="3 4" key="1">
    <citation type="submission" date="2021-01" db="EMBL/GenBank/DDBJ databases">
        <title>Whole genome shotgun sequence of Verrucosispora andamanensis NBRC 109075.</title>
        <authorList>
            <person name="Komaki H."/>
            <person name="Tamura T."/>
        </authorList>
    </citation>
    <scope>NUCLEOTIDE SEQUENCE [LARGE SCALE GENOMIC DNA]</scope>
    <source>
        <strain evidence="3 4">NBRC 109075</strain>
    </source>
</reference>
<keyword evidence="2" id="KW-0472">Membrane</keyword>
<comment type="caution">
    <text evidence="3">The sequence shown here is derived from an EMBL/GenBank/DDBJ whole genome shotgun (WGS) entry which is preliminary data.</text>
</comment>
<keyword evidence="2" id="KW-0812">Transmembrane</keyword>
<evidence type="ECO:0000313" key="4">
    <source>
        <dbReference type="Proteomes" id="UP000647017"/>
    </source>
</evidence>
<feature type="transmembrane region" description="Helical" evidence="2">
    <location>
        <begin position="32"/>
        <end position="50"/>
    </location>
</feature>
<gene>
    <name evidence="3" type="ORF">Van01_00470</name>
</gene>
<evidence type="ECO:0008006" key="5">
    <source>
        <dbReference type="Google" id="ProtNLM"/>
    </source>
</evidence>
<dbReference type="RefSeq" id="WP_203997550.1">
    <property type="nucleotide sequence ID" value="NZ_BOOZ01000001.1"/>
</dbReference>
<accession>A0ABQ4HMG8</accession>
<organism evidence="3 4">
    <name type="scientific">Micromonospora andamanensis</name>
    <dbReference type="NCBI Taxonomy" id="1287068"/>
    <lineage>
        <taxon>Bacteria</taxon>
        <taxon>Bacillati</taxon>
        <taxon>Actinomycetota</taxon>
        <taxon>Actinomycetes</taxon>
        <taxon>Micromonosporales</taxon>
        <taxon>Micromonosporaceae</taxon>
        <taxon>Micromonospora</taxon>
    </lineage>
</organism>
<proteinExistence type="predicted"/>
<feature type="compositionally biased region" description="Basic and acidic residues" evidence="1">
    <location>
        <begin position="246"/>
        <end position="256"/>
    </location>
</feature>
<name>A0ABQ4HMG8_9ACTN</name>
<keyword evidence="4" id="KW-1185">Reference proteome</keyword>
<dbReference type="PROSITE" id="PS51257">
    <property type="entry name" value="PROKAR_LIPOPROTEIN"/>
    <property type="match status" value="1"/>
</dbReference>
<evidence type="ECO:0000256" key="2">
    <source>
        <dbReference type="SAM" id="Phobius"/>
    </source>
</evidence>
<keyword evidence="2" id="KW-1133">Transmembrane helix</keyword>
<evidence type="ECO:0000313" key="3">
    <source>
        <dbReference type="EMBL" id="GIJ06833.1"/>
    </source>
</evidence>
<evidence type="ECO:0000256" key="1">
    <source>
        <dbReference type="SAM" id="MobiDB-lite"/>
    </source>
</evidence>
<protein>
    <recommendedName>
        <fullName evidence="5">DivIVA domain-containing protein</fullName>
    </recommendedName>
</protein>
<dbReference type="Proteomes" id="UP000647017">
    <property type="component" value="Unassembled WGS sequence"/>
</dbReference>
<feature type="region of interest" description="Disordered" evidence="1">
    <location>
        <begin position="246"/>
        <end position="265"/>
    </location>
</feature>
<feature type="transmembrane region" description="Helical" evidence="2">
    <location>
        <begin position="7"/>
        <end position="26"/>
    </location>
</feature>